<dbReference type="Proteomes" id="UP001500751">
    <property type="component" value="Unassembled WGS sequence"/>
</dbReference>
<keyword evidence="3" id="KW-1185">Reference proteome</keyword>
<name>A0ABP5EZC8_9ACTN</name>
<evidence type="ECO:0000313" key="2">
    <source>
        <dbReference type="EMBL" id="GAA2010302.1"/>
    </source>
</evidence>
<organism evidence="2 3">
    <name type="scientific">Catenulispora yoronensis</name>
    <dbReference type="NCBI Taxonomy" id="450799"/>
    <lineage>
        <taxon>Bacteria</taxon>
        <taxon>Bacillati</taxon>
        <taxon>Actinomycetota</taxon>
        <taxon>Actinomycetes</taxon>
        <taxon>Catenulisporales</taxon>
        <taxon>Catenulisporaceae</taxon>
        <taxon>Catenulispora</taxon>
    </lineage>
</organism>
<evidence type="ECO:0000313" key="3">
    <source>
        <dbReference type="Proteomes" id="UP001500751"/>
    </source>
</evidence>
<proteinExistence type="predicted"/>
<sequence>MTDNTHLECPPPDKPVPGRDNNPPCPLNLTTVPELIDCMSRTLAWSGMSLRRIEERSTTFGRLPRSTLSYMLKHRKTLPTEKQLRAFVYACKIGNHWENWRITREAIEREDTRSRR</sequence>
<evidence type="ECO:0008006" key="4">
    <source>
        <dbReference type="Google" id="ProtNLM"/>
    </source>
</evidence>
<feature type="region of interest" description="Disordered" evidence="1">
    <location>
        <begin position="1"/>
        <end position="24"/>
    </location>
</feature>
<protein>
    <recommendedName>
        <fullName evidence="4">XRE family transcriptional regulator</fullName>
    </recommendedName>
</protein>
<accession>A0ABP5EZC8</accession>
<dbReference type="EMBL" id="BAAAQN010000001">
    <property type="protein sequence ID" value="GAA2010302.1"/>
    <property type="molecule type" value="Genomic_DNA"/>
</dbReference>
<gene>
    <name evidence="2" type="ORF">GCM10009839_00210</name>
</gene>
<evidence type="ECO:0000256" key="1">
    <source>
        <dbReference type="SAM" id="MobiDB-lite"/>
    </source>
</evidence>
<comment type="caution">
    <text evidence="2">The sequence shown here is derived from an EMBL/GenBank/DDBJ whole genome shotgun (WGS) entry which is preliminary data.</text>
</comment>
<reference evidence="3" key="1">
    <citation type="journal article" date="2019" name="Int. J. Syst. Evol. Microbiol.">
        <title>The Global Catalogue of Microorganisms (GCM) 10K type strain sequencing project: providing services to taxonomists for standard genome sequencing and annotation.</title>
        <authorList>
            <consortium name="The Broad Institute Genomics Platform"/>
            <consortium name="The Broad Institute Genome Sequencing Center for Infectious Disease"/>
            <person name="Wu L."/>
            <person name="Ma J."/>
        </authorList>
    </citation>
    <scope>NUCLEOTIDE SEQUENCE [LARGE SCALE GENOMIC DNA]</scope>
    <source>
        <strain evidence="3">JCM 16014</strain>
    </source>
</reference>